<name>A0A840WI81_9ACTN</name>
<proteinExistence type="predicted"/>
<evidence type="ECO:0000313" key="1">
    <source>
        <dbReference type="EMBL" id="MBB5489778.1"/>
    </source>
</evidence>
<comment type="caution">
    <text evidence="1">The sequence shown here is derived from an EMBL/GenBank/DDBJ whole genome shotgun (WGS) entry which is preliminary data.</text>
</comment>
<accession>A0A840WI81</accession>
<gene>
    <name evidence="1" type="ORF">HNR07_000915</name>
</gene>
<protein>
    <submittedName>
        <fullName evidence="1">Uncharacterized protein</fullName>
    </submittedName>
</protein>
<keyword evidence="2" id="KW-1185">Reference proteome</keyword>
<organism evidence="1 2">
    <name type="scientific">Nocardiopsis metallicus</name>
    <dbReference type="NCBI Taxonomy" id="179819"/>
    <lineage>
        <taxon>Bacteria</taxon>
        <taxon>Bacillati</taxon>
        <taxon>Actinomycetota</taxon>
        <taxon>Actinomycetes</taxon>
        <taxon>Streptosporangiales</taxon>
        <taxon>Nocardiopsidaceae</taxon>
        <taxon>Nocardiopsis</taxon>
    </lineage>
</organism>
<dbReference type="RefSeq" id="WP_184362324.1">
    <property type="nucleotide sequence ID" value="NZ_BAAAKM010000057.1"/>
</dbReference>
<dbReference type="EMBL" id="JACHDO010000001">
    <property type="protein sequence ID" value="MBB5489778.1"/>
    <property type="molecule type" value="Genomic_DNA"/>
</dbReference>
<dbReference type="Proteomes" id="UP000579647">
    <property type="component" value="Unassembled WGS sequence"/>
</dbReference>
<evidence type="ECO:0000313" key="2">
    <source>
        <dbReference type="Proteomes" id="UP000579647"/>
    </source>
</evidence>
<sequence>MMSAHSVPTPAPRPLVDPAGLVGQWVRVHEDGAVGLLLSADRAGWTLRTPTGVRTGQGRLAAEAVTQRAEVRPVRRRLRAVMDDPGFPGSADLDLLDLQLAAHP</sequence>
<reference evidence="1 2" key="1">
    <citation type="submission" date="2020-08" db="EMBL/GenBank/DDBJ databases">
        <title>Sequencing the genomes of 1000 actinobacteria strains.</title>
        <authorList>
            <person name="Klenk H.-P."/>
        </authorList>
    </citation>
    <scope>NUCLEOTIDE SEQUENCE [LARGE SCALE GENOMIC DNA]</scope>
    <source>
        <strain evidence="1 2">DSM 44598</strain>
    </source>
</reference>
<dbReference type="AlphaFoldDB" id="A0A840WI81"/>